<feature type="domain" description="Flagellar hook protein FlgE/F/G-like D1" evidence="11">
    <location>
        <begin position="94"/>
        <end position="157"/>
    </location>
</feature>
<dbReference type="NCBIfam" id="TIGR03506">
    <property type="entry name" value="FlgEFG_subfam"/>
    <property type="match status" value="2"/>
</dbReference>
<reference evidence="12" key="2">
    <citation type="submission" date="2020-09" db="EMBL/GenBank/DDBJ databases">
        <authorList>
            <person name="Sun Q."/>
            <person name="Kim S."/>
        </authorList>
    </citation>
    <scope>NUCLEOTIDE SEQUENCE</scope>
    <source>
        <strain evidence="12">KCTC 32182</strain>
    </source>
</reference>
<keyword evidence="4 8" id="KW-0975">Bacterial flagellum</keyword>
<dbReference type="EMBL" id="BMYX01000027">
    <property type="protein sequence ID" value="GGY28791.1"/>
    <property type="molecule type" value="Genomic_DNA"/>
</dbReference>
<dbReference type="Pfam" id="PF06429">
    <property type="entry name" value="Flg_bbr_C"/>
    <property type="match status" value="1"/>
</dbReference>
<comment type="similarity">
    <text evidence="2 8">Belongs to the flagella basal body rod proteins family.</text>
</comment>
<dbReference type="InterPro" id="IPR053967">
    <property type="entry name" value="LlgE_F_G-like_D1"/>
</dbReference>
<evidence type="ECO:0000256" key="7">
    <source>
        <dbReference type="NCBIfam" id="TIGR02488"/>
    </source>
</evidence>
<dbReference type="PANTHER" id="PTHR30435">
    <property type="entry name" value="FLAGELLAR PROTEIN"/>
    <property type="match status" value="1"/>
</dbReference>
<evidence type="ECO:0000256" key="6">
    <source>
        <dbReference type="ARBA" id="ARBA00032912"/>
    </source>
</evidence>
<evidence type="ECO:0000259" key="10">
    <source>
        <dbReference type="Pfam" id="PF06429"/>
    </source>
</evidence>
<dbReference type="PROSITE" id="PS00588">
    <property type="entry name" value="FLAGELLA_BB_ROD"/>
    <property type="match status" value="1"/>
</dbReference>
<dbReference type="InterPro" id="IPR037925">
    <property type="entry name" value="FlgE/F/G-like"/>
</dbReference>
<dbReference type="Pfam" id="PF22692">
    <property type="entry name" value="LlgE_F_G_D1"/>
    <property type="match status" value="1"/>
</dbReference>
<keyword evidence="12" id="KW-0969">Cilium</keyword>
<dbReference type="RefSeq" id="WP_189536747.1">
    <property type="nucleotide sequence ID" value="NZ_BMYX01000027.1"/>
</dbReference>
<dbReference type="InterPro" id="IPR020013">
    <property type="entry name" value="Flagellar_FlgE/F/G"/>
</dbReference>
<reference evidence="12" key="1">
    <citation type="journal article" date="2014" name="Int. J. Syst. Evol. Microbiol.">
        <title>Complete genome sequence of Corynebacterium casei LMG S-19264T (=DSM 44701T), isolated from a smear-ripened cheese.</title>
        <authorList>
            <consortium name="US DOE Joint Genome Institute (JGI-PGF)"/>
            <person name="Walter F."/>
            <person name="Albersmeier A."/>
            <person name="Kalinowski J."/>
            <person name="Ruckert C."/>
        </authorList>
    </citation>
    <scope>NUCLEOTIDE SEQUENCE</scope>
    <source>
        <strain evidence="12">KCTC 32182</strain>
    </source>
</reference>
<comment type="caution">
    <text evidence="12">The sequence shown here is derived from an EMBL/GenBank/DDBJ whole genome shotgun (WGS) entry which is preliminary data.</text>
</comment>
<dbReference type="InterPro" id="IPR001444">
    <property type="entry name" value="Flag_bb_rod_N"/>
</dbReference>
<organism evidence="12 13">
    <name type="scientific">Paludibacterium paludis</name>
    <dbReference type="NCBI Taxonomy" id="1225769"/>
    <lineage>
        <taxon>Bacteria</taxon>
        <taxon>Pseudomonadati</taxon>
        <taxon>Pseudomonadota</taxon>
        <taxon>Betaproteobacteria</taxon>
        <taxon>Neisseriales</taxon>
        <taxon>Chromobacteriaceae</taxon>
        <taxon>Paludibacterium</taxon>
    </lineage>
</organism>
<proteinExistence type="inferred from homology"/>
<evidence type="ECO:0000259" key="11">
    <source>
        <dbReference type="Pfam" id="PF22692"/>
    </source>
</evidence>
<dbReference type="SUPFAM" id="SSF117143">
    <property type="entry name" value="Flagellar hook protein flgE"/>
    <property type="match status" value="1"/>
</dbReference>
<dbReference type="PANTHER" id="PTHR30435:SF19">
    <property type="entry name" value="FLAGELLAR BASAL-BODY ROD PROTEIN FLGG"/>
    <property type="match status" value="1"/>
</dbReference>
<protein>
    <recommendedName>
        <fullName evidence="3 7">Flagellar basal-body rod protein FlgG</fullName>
    </recommendedName>
    <alternativeName>
        <fullName evidence="6 8">Distal rod protein</fullName>
    </alternativeName>
</protein>
<feature type="domain" description="Flagellar basal body rod protein N-terminal" evidence="9">
    <location>
        <begin position="5"/>
        <end position="35"/>
    </location>
</feature>
<keyword evidence="13" id="KW-1185">Reference proteome</keyword>
<evidence type="ECO:0000256" key="4">
    <source>
        <dbReference type="ARBA" id="ARBA00023143"/>
    </source>
</evidence>
<dbReference type="GO" id="GO:0071978">
    <property type="term" value="P:bacterial-type flagellum-dependent swarming motility"/>
    <property type="evidence" value="ECO:0007669"/>
    <property type="project" value="TreeGrafter"/>
</dbReference>
<dbReference type="InterPro" id="IPR012834">
    <property type="entry name" value="FlgG_G_neg"/>
</dbReference>
<dbReference type="GO" id="GO:0009426">
    <property type="term" value="C:bacterial-type flagellum basal body, distal rod"/>
    <property type="evidence" value="ECO:0007669"/>
    <property type="project" value="UniProtKB-UniRule"/>
</dbReference>
<sequence>MIDALYLGSSGMSAQQSHLETVANNLANMNTTGFKRSRVVFEDLMARETGVLAGPLAEDSPGSVMLGGGVRVASIDTVFVQGDLRQTDSPMDLAINGPGFVEVTRADGSVAYSRAGTLRVNDDGLLALGNGVPLNPPISVPADTRQLTIGRDGKVSVVAGGDSRPVEIGRVELAMFNSPVNLKPLGEGLYEATAQSGEAQLGQAGESGRGVLAQKYLEGSNVKMADEVVSMMLAQRAFEANAKIIQAADEMLAISNNLRRG</sequence>
<evidence type="ECO:0000256" key="3">
    <source>
        <dbReference type="ARBA" id="ARBA00017948"/>
    </source>
</evidence>
<dbReference type="Pfam" id="PF00460">
    <property type="entry name" value="Flg_bb_rod"/>
    <property type="match status" value="1"/>
</dbReference>
<comment type="subcellular location">
    <subcellularLocation>
        <location evidence="1 8">Bacterial flagellum basal body</location>
    </subcellularLocation>
</comment>
<evidence type="ECO:0000256" key="5">
    <source>
        <dbReference type="ARBA" id="ARBA00025933"/>
    </source>
</evidence>
<name>A0A918UBV1_9NEIS</name>
<comment type="subunit">
    <text evidence="5 8">The basal body constitutes a major portion of the flagellar organelle and consists of four rings (L,P,S, and M) mounted on a central rod. The rod consists of about 26 subunits of FlgG in the distal portion, and FlgB, FlgC and FlgF are thought to build up the proximal portion of the rod with about 6 subunits each.</text>
</comment>
<keyword evidence="12" id="KW-0282">Flagellum</keyword>
<keyword evidence="12" id="KW-0966">Cell projection</keyword>
<dbReference type="NCBIfam" id="TIGR02488">
    <property type="entry name" value="flgG_G_neg"/>
    <property type="match status" value="1"/>
</dbReference>
<evidence type="ECO:0000313" key="12">
    <source>
        <dbReference type="EMBL" id="GGY28791.1"/>
    </source>
</evidence>
<dbReference type="InterPro" id="IPR010930">
    <property type="entry name" value="Flg_bb/hook_C_dom"/>
</dbReference>
<dbReference type="AlphaFoldDB" id="A0A918UBV1"/>
<evidence type="ECO:0000256" key="8">
    <source>
        <dbReference type="RuleBase" id="RU362116"/>
    </source>
</evidence>
<evidence type="ECO:0000256" key="1">
    <source>
        <dbReference type="ARBA" id="ARBA00004117"/>
    </source>
</evidence>
<feature type="domain" description="Flagellar basal-body/hook protein C-terminal" evidence="10">
    <location>
        <begin position="213"/>
        <end position="258"/>
    </location>
</feature>
<dbReference type="Proteomes" id="UP000645257">
    <property type="component" value="Unassembled WGS sequence"/>
</dbReference>
<accession>A0A918UBV1</accession>
<evidence type="ECO:0000256" key="2">
    <source>
        <dbReference type="ARBA" id="ARBA00009677"/>
    </source>
</evidence>
<gene>
    <name evidence="12" type="primary">flgG</name>
    <name evidence="12" type="ORF">GCM10011289_34950</name>
</gene>
<evidence type="ECO:0000259" key="9">
    <source>
        <dbReference type="Pfam" id="PF00460"/>
    </source>
</evidence>
<dbReference type="InterPro" id="IPR019776">
    <property type="entry name" value="Flagellar_basal_body_rod_CS"/>
</dbReference>
<evidence type="ECO:0000313" key="13">
    <source>
        <dbReference type="Proteomes" id="UP000645257"/>
    </source>
</evidence>